<dbReference type="PANTHER" id="PTHR13696">
    <property type="entry name" value="P-LOOP CONTAINING NUCLEOSIDE TRIPHOSPHATE HYDROLASE"/>
    <property type="match status" value="1"/>
</dbReference>
<feature type="domain" description="AAA" evidence="1">
    <location>
        <begin position="3"/>
        <end position="175"/>
    </location>
</feature>
<accession>A0ABQ0E5K1</accession>
<organism evidence="2 3">
    <name type="scientific">Desulfovibrio falkowii</name>
    <dbReference type="NCBI Taxonomy" id="3136602"/>
    <lineage>
        <taxon>Bacteria</taxon>
        <taxon>Pseudomonadati</taxon>
        <taxon>Thermodesulfobacteriota</taxon>
        <taxon>Desulfovibrionia</taxon>
        <taxon>Desulfovibrionales</taxon>
        <taxon>Desulfovibrionaceae</taxon>
        <taxon>Desulfovibrio</taxon>
    </lineage>
</organism>
<reference evidence="2 3" key="1">
    <citation type="journal article" date="2025" name="Int. J. Syst. Evol. Microbiol.">
        <title>Desulfovibrio falkowii sp. nov., Porphyromonas miyakawae sp. nov., Mediterraneibacter flintii sp. nov. and Owariibacterium komagatae gen. nov., sp. nov., isolated from human faeces.</title>
        <authorList>
            <person name="Hamaguchi T."/>
            <person name="Ohara M."/>
            <person name="Hisatomi A."/>
            <person name="Sekiguchi K."/>
            <person name="Takeda J.I."/>
            <person name="Ueyama J."/>
            <person name="Ito M."/>
            <person name="Nishiwaki H."/>
            <person name="Ogi T."/>
            <person name="Hirayama M."/>
            <person name="Ohkuma M."/>
            <person name="Sakamoto M."/>
            <person name="Ohno K."/>
        </authorList>
    </citation>
    <scope>NUCLEOTIDE SEQUENCE [LARGE SCALE GENOMIC DNA]</scope>
    <source>
        <strain evidence="2 3">13CB8C</strain>
    </source>
</reference>
<dbReference type="InterPro" id="IPR025669">
    <property type="entry name" value="AAA_dom"/>
</dbReference>
<dbReference type="CDD" id="cd02042">
    <property type="entry name" value="ParAB_family"/>
    <property type="match status" value="1"/>
</dbReference>
<dbReference type="InterPro" id="IPR050678">
    <property type="entry name" value="DNA_Partitioning_ATPase"/>
</dbReference>
<sequence length="254" mass="27536">MYICAIANQKGGVGKTTTTQNLGVMLARNHGKRVLLLDLDAQGNLTDSFGLNPKEQKLTSFNVLNGDTHLSAALVEIEAGLKLLPANIDLAVADMAFAAKMGRENLLRKALQGVQYDFDIVLLDCPPSLGLLTVNALSAADGLLVPVQAEYHALSGLQLIRETVSMVQENLNPKLGLVGLALTFYDHRKKLNRDVAEALAEEWGDKVFTVKIRDNVSLAEAPSNGQDIYTYKAASYGTMDYAALAKEFLTKIEE</sequence>
<name>A0ABQ0E5K1_9BACT</name>
<dbReference type="EMBL" id="BAAFSG010000001">
    <property type="protein sequence ID" value="GAB1253005.1"/>
    <property type="molecule type" value="Genomic_DNA"/>
</dbReference>
<proteinExistence type="predicted"/>
<dbReference type="InterPro" id="IPR027417">
    <property type="entry name" value="P-loop_NTPase"/>
</dbReference>
<comment type="caution">
    <text evidence="2">The sequence shown here is derived from an EMBL/GenBank/DDBJ whole genome shotgun (WGS) entry which is preliminary data.</text>
</comment>
<dbReference type="Pfam" id="PF13614">
    <property type="entry name" value="AAA_31"/>
    <property type="match status" value="1"/>
</dbReference>
<gene>
    <name evidence="2" type="ORF">Defa_04920</name>
</gene>
<evidence type="ECO:0000313" key="2">
    <source>
        <dbReference type="EMBL" id="GAB1253005.1"/>
    </source>
</evidence>
<dbReference type="PANTHER" id="PTHR13696:SF99">
    <property type="entry name" value="COBYRINIC ACID AC-DIAMIDE SYNTHASE"/>
    <property type="match status" value="1"/>
</dbReference>
<keyword evidence="3" id="KW-1185">Reference proteome</keyword>
<evidence type="ECO:0000259" key="1">
    <source>
        <dbReference type="Pfam" id="PF13614"/>
    </source>
</evidence>
<dbReference type="PIRSF" id="PIRSF009320">
    <property type="entry name" value="Nuc_binding_HP_1000"/>
    <property type="match status" value="1"/>
</dbReference>
<protein>
    <submittedName>
        <fullName evidence="2">ParA family protein</fullName>
    </submittedName>
</protein>
<dbReference type="RefSeq" id="WP_407844082.1">
    <property type="nucleotide sequence ID" value="NZ_BAAFSG010000001.1"/>
</dbReference>
<dbReference type="Proteomes" id="UP001628192">
    <property type="component" value="Unassembled WGS sequence"/>
</dbReference>
<dbReference type="Gene3D" id="3.40.50.300">
    <property type="entry name" value="P-loop containing nucleotide triphosphate hydrolases"/>
    <property type="match status" value="1"/>
</dbReference>
<dbReference type="SUPFAM" id="SSF52540">
    <property type="entry name" value="P-loop containing nucleoside triphosphate hydrolases"/>
    <property type="match status" value="1"/>
</dbReference>
<evidence type="ECO:0000313" key="3">
    <source>
        <dbReference type="Proteomes" id="UP001628192"/>
    </source>
</evidence>